<accession>A0A1A9UMZ0</accession>
<dbReference type="Proteomes" id="UP000078200">
    <property type="component" value="Unassembled WGS sequence"/>
</dbReference>
<proteinExistence type="predicted"/>
<evidence type="ECO:0000313" key="1">
    <source>
        <dbReference type="EnsemblMetazoa" id="GAUT009914-PA"/>
    </source>
</evidence>
<dbReference type="EnsemblMetazoa" id="GAUT009914-RA">
    <property type="protein sequence ID" value="GAUT009914-PA"/>
    <property type="gene ID" value="GAUT009914"/>
</dbReference>
<evidence type="ECO:0000313" key="2">
    <source>
        <dbReference type="Proteomes" id="UP000078200"/>
    </source>
</evidence>
<dbReference type="AlphaFoldDB" id="A0A1A9UMZ0"/>
<keyword evidence="2" id="KW-1185">Reference proteome</keyword>
<reference evidence="1" key="1">
    <citation type="submission" date="2020-05" db="UniProtKB">
        <authorList>
            <consortium name="EnsemblMetazoa"/>
        </authorList>
    </citation>
    <scope>IDENTIFICATION</scope>
    <source>
        <strain evidence="1">TTRI</strain>
    </source>
</reference>
<dbReference type="VEuPathDB" id="VectorBase:GAUT009914"/>
<organism evidence="1 2">
    <name type="scientific">Glossina austeni</name>
    <name type="common">Savannah tsetse fly</name>
    <dbReference type="NCBI Taxonomy" id="7395"/>
    <lineage>
        <taxon>Eukaryota</taxon>
        <taxon>Metazoa</taxon>
        <taxon>Ecdysozoa</taxon>
        <taxon>Arthropoda</taxon>
        <taxon>Hexapoda</taxon>
        <taxon>Insecta</taxon>
        <taxon>Pterygota</taxon>
        <taxon>Neoptera</taxon>
        <taxon>Endopterygota</taxon>
        <taxon>Diptera</taxon>
        <taxon>Brachycera</taxon>
        <taxon>Muscomorpha</taxon>
        <taxon>Hippoboscoidea</taxon>
        <taxon>Glossinidae</taxon>
        <taxon>Glossina</taxon>
    </lineage>
</organism>
<protein>
    <submittedName>
        <fullName evidence="1">Uncharacterized protein</fullName>
    </submittedName>
</protein>
<name>A0A1A9UMZ0_GLOAU</name>
<sequence length="155" mass="17808">MTTTMTAHKQTINCLNEPNRQSATNSLLYRMYHGLLIKQFNETNKPTTKEICLRHFLLFEKLVQNPFKGVKKTSKEFNEIVELSSSPTNLKNVPTLVRYKIALLSSHKTYKNRDSDGLKIERQFLMYSRRKSSPTICSDPSILALPCSDQPAIEL</sequence>